<dbReference type="Proteomes" id="UP000076078">
    <property type="component" value="Unassembled WGS sequence"/>
</dbReference>
<dbReference type="GO" id="GO:0030833">
    <property type="term" value="P:regulation of actin filament polymerization"/>
    <property type="evidence" value="ECO:0007669"/>
    <property type="project" value="InterPro"/>
</dbReference>
<keyword evidence="7" id="KW-1185">Reference proteome</keyword>
<comment type="similarity">
    <text evidence="2 5">Belongs to the ARPC5 family.</text>
</comment>
<accession>A0A152A6H4</accession>
<evidence type="ECO:0000256" key="3">
    <source>
        <dbReference type="ARBA" id="ARBA00022490"/>
    </source>
</evidence>
<evidence type="ECO:0000313" key="6">
    <source>
        <dbReference type="EMBL" id="KYR01824.1"/>
    </source>
</evidence>
<dbReference type="InterPro" id="IPR036743">
    <property type="entry name" value="ARPC5_sf"/>
</dbReference>
<evidence type="ECO:0000256" key="1">
    <source>
        <dbReference type="ARBA" id="ARBA00004245"/>
    </source>
</evidence>
<dbReference type="EMBL" id="LODT01000006">
    <property type="protein sequence ID" value="KYR01824.1"/>
    <property type="molecule type" value="Genomic_DNA"/>
</dbReference>
<keyword evidence="4 5" id="KW-0206">Cytoskeleton</keyword>
<dbReference type="OMA" id="GMGCIMR"/>
<organism evidence="6 7">
    <name type="scientific">Tieghemostelium lacteum</name>
    <name type="common">Slime mold</name>
    <name type="synonym">Dictyostelium lacteum</name>
    <dbReference type="NCBI Taxonomy" id="361077"/>
    <lineage>
        <taxon>Eukaryota</taxon>
        <taxon>Amoebozoa</taxon>
        <taxon>Evosea</taxon>
        <taxon>Eumycetozoa</taxon>
        <taxon>Dictyostelia</taxon>
        <taxon>Dictyosteliales</taxon>
        <taxon>Raperosteliaceae</taxon>
        <taxon>Tieghemostelium</taxon>
    </lineage>
</organism>
<dbReference type="Pfam" id="PF04699">
    <property type="entry name" value="P16-Arc"/>
    <property type="match status" value="1"/>
</dbReference>
<dbReference type="GO" id="GO:0005885">
    <property type="term" value="C:Arp2/3 protein complex"/>
    <property type="evidence" value="ECO:0007669"/>
    <property type="project" value="InterPro"/>
</dbReference>
<dbReference type="InterPro" id="IPR006789">
    <property type="entry name" value="ARPC5"/>
</dbReference>
<dbReference type="Gene3D" id="1.25.40.190">
    <property type="entry name" value="Actin-related protein 2/3 complex subunit 5"/>
    <property type="match status" value="1"/>
</dbReference>
<comment type="caution">
    <text evidence="6">The sequence shown here is derived from an EMBL/GenBank/DDBJ whole genome shotgun (WGS) entry which is preliminary data.</text>
</comment>
<evidence type="ECO:0000256" key="2">
    <source>
        <dbReference type="ARBA" id="ARBA00006084"/>
    </source>
</evidence>
<dbReference type="FunCoup" id="A0A152A6H4">
    <property type="interactions" value="419"/>
</dbReference>
<dbReference type="GO" id="GO:0034314">
    <property type="term" value="P:Arp2/3 complex-mediated actin nucleation"/>
    <property type="evidence" value="ECO:0007669"/>
    <property type="project" value="InterPro"/>
</dbReference>
<evidence type="ECO:0000313" key="7">
    <source>
        <dbReference type="Proteomes" id="UP000076078"/>
    </source>
</evidence>
<protein>
    <recommendedName>
        <fullName evidence="5">Actin-related protein 2/3 complex subunit 5</fullName>
    </recommendedName>
</protein>
<dbReference type="AlphaFoldDB" id="A0A152A6H4"/>
<comment type="subcellular location">
    <subcellularLocation>
        <location evidence="1">Cytoplasm</location>
        <location evidence="1">Cytoskeleton</location>
    </subcellularLocation>
</comment>
<sequence>MSNYDEEQVETVVGGKSDAEYKNDIAAREREVTKALNGGRPQDALPFALSDPPVYTKTAAIKDANADIVIKLLIGFKEKDIDAAVDSLDSDQLDVLMKYIYRALGTTTETSSLLFKWHESTLKKGGLGAIMRVISEKKTV</sequence>
<dbReference type="STRING" id="361077.A0A152A6H4"/>
<comment type="function">
    <text evidence="5">Functions as component of the Arp2/3 complex which is involved in regulation of actin polymerization and together with an activating nucleation-promoting factor (NPF) mediates the formation of branched actin networks. Arp2/3 complex plays a critical role in the control of cell morphogenesis via the modulation of cell polarity development.</text>
</comment>
<dbReference type="PANTHER" id="PTHR12644">
    <property type="entry name" value="ARP2/3 COMPLEX 16 KD SUBUNIT P16-ARC"/>
    <property type="match status" value="1"/>
</dbReference>
<keyword evidence="3" id="KW-0963">Cytoplasm</keyword>
<dbReference type="InParanoid" id="A0A152A6H4"/>
<dbReference type="SUPFAM" id="SSF69103">
    <property type="entry name" value="Arp2/3 complex 16 kDa subunit ARPC5"/>
    <property type="match status" value="1"/>
</dbReference>
<proteinExistence type="inferred from homology"/>
<dbReference type="OrthoDB" id="429520at2759"/>
<evidence type="ECO:0000256" key="5">
    <source>
        <dbReference type="RuleBase" id="RU004301"/>
    </source>
</evidence>
<gene>
    <name evidence="6" type="ORF">DLAC_01840</name>
</gene>
<evidence type="ECO:0000256" key="4">
    <source>
        <dbReference type="ARBA" id="ARBA00023212"/>
    </source>
</evidence>
<name>A0A152A6H4_TIELA</name>
<reference evidence="6 7" key="1">
    <citation type="submission" date="2015-12" db="EMBL/GenBank/DDBJ databases">
        <title>Dictyostelia acquired genes for synthesis and detection of signals that induce cell-type specialization by lateral gene transfer from prokaryotes.</title>
        <authorList>
            <person name="Gloeckner G."/>
            <person name="Schaap P."/>
        </authorList>
    </citation>
    <scope>NUCLEOTIDE SEQUENCE [LARGE SCALE GENOMIC DNA]</scope>
    <source>
        <strain evidence="6 7">TK</strain>
    </source>
</reference>